<sequence length="152" mass="16084">MSDEHVHAAEHEAATPLRVVVYSDDRTTREQVRLALGRRIAADLPPVHVVEVATARALLDVMDAGGVAVGVLDGEASPAGGIGMARQLKDEVQQCPPLLVLVARQQDAWLATWSHAEAALAYPLDPVRLPEVVADLVRSGRTSAPSASASRS</sequence>
<evidence type="ECO:0000259" key="2">
    <source>
        <dbReference type="PROSITE" id="PS50110"/>
    </source>
</evidence>
<proteinExistence type="predicted"/>
<dbReference type="InterPro" id="IPR011006">
    <property type="entry name" value="CheY-like_superfamily"/>
</dbReference>
<protein>
    <recommendedName>
        <fullName evidence="2">Response regulatory domain-containing protein</fullName>
    </recommendedName>
</protein>
<dbReference type="GO" id="GO:0000160">
    <property type="term" value="P:phosphorelay signal transduction system"/>
    <property type="evidence" value="ECO:0007669"/>
    <property type="project" value="InterPro"/>
</dbReference>
<dbReference type="Gene3D" id="3.40.50.2300">
    <property type="match status" value="1"/>
</dbReference>
<dbReference type="EMBL" id="QOUI01000010">
    <property type="protein sequence ID" value="RCK68519.1"/>
    <property type="molecule type" value="Genomic_DNA"/>
</dbReference>
<feature type="modified residue" description="4-aspartylphosphate" evidence="1">
    <location>
        <position position="73"/>
    </location>
</feature>
<reference evidence="3 4" key="1">
    <citation type="submission" date="2018-07" db="EMBL/GenBank/DDBJ databases">
        <title>Desertimonas flava gen. nov. sp. nov.</title>
        <authorList>
            <person name="Liu S."/>
        </authorList>
    </citation>
    <scope>NUCLEOTIDE SEQUENCE [LARGE SCALE GENOMIC DNA]</scope>
    <source>
        <strain evidence="3 4">16Sb5-5</strain>
    </source>
</reference>
<accession>A0A367YSJ0</accession>
<dbReference type="SUPFAM" id="SSF52172">
    <property type="entry name" value="CheY-like"/>
    <property type="match status" value="1"/>
</dbReference>
<keyword evidence="4" id="KW-1185">Reference proteome</keyword>
<dbReference type="AlphaFoldDB" id="A0A367YSJ0"/>
<dbReference type="InterPro" id="IPR001789">
    <property type="entry name" value="Sig_transdc_resp-reg_receiver"/>
</dbReference>
<evidence type="ECO:0000313" key="4">
    <source>
        <dbReference type="Proteomes" id="UP000252770"/>
    </source>
</evidence>
<organism evidence="3 4">
    <name type="scientific">Desertihabitans brevis</name>
    <dbReference type="NCBI Taxonomy" id="2268447"/>
    <lineage>
        <taxon>Bacteria</taxon>
        <taxon>Bacillati</taxon>
        <taxon>Actinomycetota</taxon>
        <taxon>Actinomycetes</taxon>
        <taxon>Propionibacteriales</taxon>
        <taxon>Propionibacteriaceae</taxon>
        <taxon>Desertihabitans</taxon>
    </lineage>
</organism>
<comment type="caution">
    <text evidence="3">The sequence shown here is derived from an EMBL/GenBank/DDBJ whole genome shotgun (WGS) entry which is preliminary data.</text>
</comment>
<feature type="domain" description="Response regulatory" evidence="2">
    <location>
        <begin position="18"/>
        <end position="137"/>
    </location>
</feature>
<dbReference type="RefSeq" id="WP_114127489.1">
    <property type="nucleotide sequence ID" value="NZ_QOUI01000010.1"/>
</dbReference>
<dbReference type="Proteomes" id="UP000252770">
    <property type="component" value="Unassembled WGS sequence"/>
</dbReference>
<evidence type="ECO:0000313" key="3">
    <source>
        <dbReference type="EMBL" id="RCK68519.1"/>
    </source>
</evidence>
<dbReference type="PROSITE" id="PS50110">
    <property type="entry name" value="RESPONSE_REGULATORY"/>
    <property type="match status" value="1"/>
</dbReference>
<keyword evidence="1" id="KW-0597">Phosphoprotein</keyword>
<name>A0A367YSJ0_9ACTN</name>
<evidence type="ECO:0000256" key="1">
    <source>
        <dbReference type="PROSITE-ProRule" id="PRU00169"/>
    </source>
</evidence>
<gene>
    <name evidence="3" type="ORF">DT076_14830</name>
</gene>